<sequence>MDAADPHTLIQRALNQARQDSAASLAREREELRRQLMEHKKWVAENAAGRRKAEAALAAERKITTDRVEVASGTVDAVSRAVDAVSRTTDAARELVRCVAECQATNDNGVNDDSGETRGGCAVAVVETSLTRDSATAKCADAPSAAKAPLQRGTAVVRGCDLYPPKPKADASASGTAGKPVKLIPGDLLTRKRKVDASASVDTQVSGMTRSGADLGRVLNNKRTKWDSDEDAYE</sequence>
<protein>
    <submittedName>
        <fullName evidence="2">Uncharacterized protein</fullName>
    </submittedName>
</protein>
<keyword evidence="3" id="KW-1185">Reference proteome</keyword>
<name>A0AAD7NBF7_9AGAR</name>
<proteinExistence type="predicted"/>
<accession>A0AAD7NBF7</accession>
<evidence type="ECO:0000313" key="3">
    <source>
        <dbReference type="Proteomes" id="UP001215280"/>
    </source>
</evidence>
<gene>
    <name evidence="2" type="ORF">DFH07DRAFT_1061214</name>
</gene>
<organism evidence="2 3">
    <name type="scientific">Mycena maculata</name>
    <dbReference type="NCBI Taxonomy" id="230809"/>
    <lineage>
        <taxon>Eukaryota</taxon>
        <taxon>Fungi</taxon>
        <taxon>Dikarya</taxon>
        <taxon>Basidiomycota</taxon>
        <taxon>Agaricomycotina</taxon>
        <taxon>Agaricomycetes</taxon>
        <taxon>Agaricomycetidae</taxon>
        <taxon>Agaricales</taxon>
        <taxon>Marasmiineae</taxon>
        <taxon>Mycenaceae</taxon>
        <taxon>Mycena</taxon>
    </lineage>
</organism>
<evidence type="ECO:0000256" key="1">
    <source>
        <dbReference type="SAM" id="MobiDB-lite"/>
    </source>
</evidence>
<reference evidence="2" key="1">
    <citation type="submission" date="2023-03" db="EMBL/GenBank/DDBJ databases">
        <title>Massive genome expansion in bonnet fungi (Mycena s.s.) driven by repeated elements and novel gene families across ecological guilds.</title>
        <authorList>
            <consortium name="Lawrence Berkeley National Laboratory"/>
            <person name="Harder C.B."/>
            <person name="Miyauchi S."/>
            <person name="Viragh M."/>
            <person name="Kuo A."/>
            <person name="Thoen E."/>
            <person name="Andreopoulos B."/>
            <person name="Lu D."/>
            <person name="Skrede I."/>
            <person name="Drula E."/>
            <person name="Henrissat B."/>
            <person name="Morin E."/>
            <person name="Kohler A."/>
            <person name="Barry K."/>
            <person name="LaButti K."/>
            <person name="Morin E."/>
            <person name="Salamov A."/>
            <person name="Lipzen A."/>
            <person name="Mereny Z."/>
            <person name="Hegedus B."/>
            <person name="Baldrian P."/>
            <person name="Stursova M."/>
            <person name="Weitz H."/>
            <person name="Taylor A."/>
            <person name="Grigoriev I.V."/>
            <person name="Nagy L.G."/>
            <person name="Martin F."/>
            <person name="Kauserud H."/>
        </authorList>
    </citation>
    <scope>NUCLEOTIDE SEQUENCE</scope>
    <source>
        <strain evidence="2">CBHHK188m</strain>
    </source>
</reference>
<dbReference type="AlphaFoldDB" id="A0AAD7NBF7"/>
<comment type="caution">
    <text evidence="2">The sequence shown here is derived from an EMBL/GenBank/DDBJ whole genome shotgun (WGS) entry which is preliminary data.</text>
</comment>
<dbReference type="EMBL" id="JARJLG010000066">
    <property type="protein sequence ID" value="KAJ7754709.1"/>
    <property type="molecule type" value="Genomic_DNA"/>
</dbReference>
<feature type="compositionally biased region" description="Polar residues" evidence="1">
    <location>
        <begin position="200"/>
        <end position="209"/>
    </location>
</feature>
<evidence type="ECO:0000313" key="2">
    <source>
        <dbReference type="EMBL" id="KAJ7754709.1"/>
    </source>
</evidence>
<dbReference type="Proteomes" id="UP001215280">
    <property type="component" value="Unassembled WGS sequence"/>
</dbReference>
<feature type="region of interest" description="Disordered" evidence="1">
    <location>
        <begin position="194"/>
        <end position="234"/>
    </location>
</feature>